<dbReference type="EMBL" id="JBBNAF010000009">
    <property type="protein sequence ID" value="KAK9113709.1"/>
    <property type="molecule type" value="Genomic_DNA"/>
</dbReference>
<dbReference type="Proteomes" id="UP001420932">
    <property type="component" value="Unassembled WGS sequence"/>
</dbReference>
<evidence type="ECO:0000313" key="2">
    <source>
        <dbReference type="EMBL" id="KAK9113709.1"/>
    </source>
</evidence>
<dbReference type="AlphaFoldDB" id="A0AAP0NPQ5"/>
<gene>
    <name evidence="2" type="ORF">Syun_020506</name>
</gene>
<feature type="compositionally biased region" description="Basic and acidic residues" evidence="1">
    <location>
        <begin position="133"/>
        <end position="144"/>
    </location>
</feature>
<sequence>MPDTLRHGRCWEGKPWKSGDRGEQCRSRKMVSGEGVRKGEREGGMTRPLGVVMVVGAAVGVAGGRCRKREVQVEREGVVEGEGVEGVVEVEEAVGAGGEVEHEDVVDAEEEVMEGGVAATRGSSEGVVDSEVAAERPAFRDRSL</sequence>
<keyword evidence="3" id="KW-1185">Reference proteome</keyword>
<evidence type="ECO:0000313" key="3">
    <source>
        <dbReference type="Proteomes" id="UP001420932"/>
    </source>
</evidence>
<feature type="region of interest" description="Disordered" evidence="1">
    <location>
        <begin position="15"/>
        <end position="44"/>
    </location>
</feature>
<accession>A0AAP0NPQ5</accession>
<feature type="compositionally biased region" description="Basic and acidic residues" evidence="1">
    <location>
        <begin position="35"/>
        <end position="44"/>
    </location>
</feature>
<organism evidence="2 3">
    <name type="scientific">Stephania yunnanensis</name>
    <dbReference type="NCBI Taxonomy" id="152371"/>
    <lineage>
        <taxon>Eukaryota</taxon>
        <taxon>Viridiplantae</taxon>
        <taxon>Streptophyta</taxon>
        <taxon>Embryophyta</taxon>
        <taxon>Tracheophyta</taxon>
        <taxon>Spermatophyta</taxon>
        <taxon>Magnoliopsida</taxon>
        <taxon>Ranunculales</taxon>
        <taxon>Menispermaceae</taxon>
        <taxon>Menispermoideae</taxon>
        <taxon>Cissampelideae</taxon>
        <taxon>Stephania</taxon>
    </lineage>
</organism>
<comment type="caution">
    <text evidence="2">The sequence shown here is derived from an EMBL/GenBank/DDBJ whole genome shotgun (WGS) entry which is preliminary data.</text>
</comment>
<reference evidence="2 3" key="1">
    <citation type="submission" date="2024-01" db="EMBL/GenBank/DDBJ databases">
        <title>Genome assemblies of Stephania.</title>
        <authorList>
            <person name="Yang L."/>
        </authorList>
    </citation>
    <scope>NUCLEOTIDE SEQUENCE [LARGE SCALE GENOMIC DNA]</scope>
    <source>
        <strain evidence="2">YNDBR</strain>
        <tissue evidence="2">Leaf</tissue>
    </source>
</reference>
<evidence type="ECO:0000256" key="1">
    <source>
        <dbReference type="SAM" id="MobiDB-lite"/>
    </source>
</evidence>
<name>A0AAP0NPQ5_9MAGN</name>
<feature type="region of interest" description="Disordered" evidence="1">
    <location>
        <begin position="115"/>
        <end position="144"/>
    </location>
</feature>
<feature type="compositionally biased region" description="Basic and acidic residues" evidence="1">
    <location>
        <begin position="15"/>
        <end position="26"/>
    </location>
</feature>
<protein>
    <submittedName>
        <fullName evidence="2">Uncharacterized protein</fullName>
    </submittedName>
</protein>
<proteinExistence type="predicted"/>